<dbReference type="Proteomes" id="UP000660729">
    <property type="component" value="Unassembled WGS sequence"/>
</dbReference>
<dbReference type="CDD" id="cd00067">
    <property type="entry name" value="GAL4"/>
    <property type="match status" value="1"/>
</dbReference>
<dbReference type="GO" id="GO:0005634">
    <property type="term" value="C:nucleus"/>
    <property type="evidence" value="ECO:0007669"/>
    <property type="project" value="UniProtKB-SubCell"/>
</dbReference>
<dbReference type="InterPro" id="IPR001138">
    <property type="entry name" value="Zn2Cys6_DnaBD"/>
</dbReference>
<dbReference type="GO" id="GO:0008270">
    <property type="term" value="F:zinc ion binding"/>
    <property type="evidence" value="ECO:0007669"/>
    <property type="project" value="InterPro"/>
</dbReference>
<name>A0A8H6RQH1_9PEZI</name>
<dbReference type="PANTHER" id="PTHR31001">
    <property type="entry name" value="UNCHARACTERIZED TRANSCRIPTIONAL REGULATORY PROTEIN"/>
    <property type="match status" value="1"/>
</dbReference>
<dbReference type="PROSITE" id="PS50048">
    <property type="entry name" value="ZN2_CY6_FUNGAL_2"/>
    <property type="match status" value="1"/>
</dbReference>
<sequence>MSIDRTYKATPASAVRTVPAKRRNGKLQSCEPCRKRKLSCDHIIPSCSRCLRRGHPQSCYYHPAPMTRQSDTMTRQSDAMLLTPSVSSLSSPGATTTPVTLTTISTAASQQILRISTPKPLQSQGPATRAESVPPSGRVQEILSVPSAGILMESAFAPRTVGYLGEITSAAVVAEVNSSLGIPTHDGLIEPPKDRLTEDYIRNGVEVLEFLQDIEKIRNLLSPWFKFGDGFMLYRPLYEIWLEGLAPVLQDYSDGKGLESLAAAIWCNTQRSLTCNKNTTLQEWASAATGDQLRWETIGLLLSIIGLLSASLPPWDTVFKGSYDRDELMHTTLKLVEICIDLSKRSGTRNELLLCLLYERTVIISGIQGDTSSEVWESYSGVCDVAFLLGLHLDSRANSQTPFFLAELRARVFNVIFSMDKFQGTFLGRPPRLSYRYCSVPFPKDITDAEMLLPWPELQARLAQLDANGGWSTSGSVGRCGWRRAWSTRHELREDVLEVVIGVRNIDLEASINSIRAREKQASDTFPPFCRGLDPEDLLTRLKRDPTLHVPGRGVEWRPVDLLCFLSMHFGIRHTDFLLERAIFNKTKCDSSRMIASAKALLNLVLKAHQIRDFLYEFQLDFTDMLAFYAVPVAGALAIEMLKRDQLNDPCDTFPRSETLQQLSVLVPALEAVRPDEGNYKLCTMGLNAIRKVLDQLLSKPAGRPIAIDGHHGHAFEDPQFGVGIGNDADFLQWLGNVDFDTNGWLDSL</sequence>
<gene>
    <name evidence="6" type="ORF">HII31_03769</name>
</gene>
<dbReference type="InterPro" id="IPR036864">
    <property type="entry name" value="Zn2-C6_fun-type_DNA-bd_sf"/>
</dbReference>
<feature type="region of interest" description="Disordered" evidence="4">
    <location>
        <begin position="118"/>
        <end position="138"/>
    </location>
</feature>
<dbReference type="InterPro" id="IPR007219">
    <property type="entry name" value="XnlR_reg_dom"/>
</dbReference>
<evidence type="ECO:0000313" key="7">
    <source>
        <dbReference type="Proteomes" id="UP000660729"/>
    </source>
</evidence>
<keyword evidence="7" id="KW-1185">Reference proteome</keyword>
<comment type="caution">
    <text evidence="6">The sequence shown here is derived from an EMBL/GenBank/DDBJ whole genome shotgun (WGS) entry which is preliminary data.</text>
</comment>
<evidence type="ECO:0000256" key="4">
    <source>
        <dbReference type="SAM" id="MobiDB-lite"/>
    </source>
</evidence>
<dbReference type="OrthoDB" id="4898680at2759"/>
<dbReference type="SUPFAM" id="SSF57701">
    <property type="entry name" value="Zn2/Cys6 DNA-binding domain"/>
    <property type="match status" value="1"/>
</dbReference>
<evidence type="ECO:0000256" key="1">
    <source>
        <dbReference type="ARBA" id="ARBA00004123"/>
    </source>
</evidence>
<evidence type="ECO:0000256" key="2">
    <source>
        <dbReference type="ARBA" id="ARBA00022723"/>
    </source>
</evidence>
<dbReference type="Gene3D" id="4.10.240.10">
    <property type="entry name" value="Zn(2)-C6 fungal-type DNA-binding domain"/>
    <property type="match status" value="1"/>
</dbReference>
<proteinExistence type="predicted"/>
<dbReference type="Pfam" id="PF04082">
    <property type="entry name" value="Fungal_trans"/>
    <property type="match status" value="1"/>
</dbReference>
<dbReference type="PANTHER" id="PTHR31001:SF40">
    <property type="entry name" value="ZN(II)2CYS6 TRANSCRIPTION FACTOR (EUROFUNG)"/>
    <property type="match status" value="1"/>
</dbReference>
<evidence type="ECO:0000313" key="6">
    <source>
        <dbReference type="EMBL" id="KAF7194932.1"/>
    </source>
</evidence>
<protein>
    <recommendedName>
        <fullName evidence="5">Zn(2)-C6 fungal-type domain-containing protein</fullName>
    </recommendedName>
</protein>
<dbReference type="GO" id="GO:0003677">
    <property type="term" value="F:DNA binding"/>
    <property type="evidence" value="ECO:0007669"/>
    <property type="project" value="InterPro"/>
</dbReference>
<organism evidence="6 7">
    <name type="scientific">Pseudocercospora fuligena</name>
    <dbReference type="NCBI Taxonomy" id="685502"/>
    <lineage>
        <taxon>Eukaryota</taxon>
        <taxon>Fungi</taxon>
        <taxon>Dikarya</taxon>
        <taxon>Ascomycota</taxon>
        <taxon>Pezizomycotina</taxon>
        <taxon>Dothideomycetes</taxon>
        <taxon>Dothideomycetidae</taxon>
        <taxon>Mycosphaerellales</taxon>
        <taxon>Mycosphaerellaceae</taxon>
        <taxon>Pseudocercospora</taxon>
    </lineage>
</organism>
<dbReference type="Pfam" id="PF00172">
    <property type="entry name" value="Zn_clus"/>
    <property type="match status" value="1"/>
</dbReference>
<dbReference type="EMBL" id="JABCIY010000047">
    <property type="protein sequence ID" value="KAF7194932.1"/>
    <property type="molecule type" value="Genomic_DNA"/>
</dbReference>
<dbReference type="SMART" id="SM00066">
    <property type="entry name" value="GAL4"/>
    <property type="match status" value="1"/>
</dbReference>
<dbReference type="InterPro" id="IPR050613">
    <property type="entry name" value="Sec_Metabolite_Reg"/>
</dbReference>
<feature type="domain" description="Zn(2)-C6 fungal-type" evidence="5">
    <location>
        <begin position="29"/>
        <end position="61"/>
    </location>
</feature>
<accession>A0A8H6RQH1</accession>
<dbReference type="GO" id="GO:0000981">
    <property type="term" value="F:DNA-binding transcription factor activity, RNA polymerase II-specific"/>
    <property type="evidence" value="ECO:0007669"/>
    <property type="project" value="InterPro"/>
</dbReference>
<evidence type="ECO:0000259" key="5">
    <source>
        <dbReference type="PROSITE" id="PS50048"/>
    </source>
</evidence>
<comment type="subcellular location">
    <subcellularLocation>
        <location evidence="1">Nucleus</location>
    </subcellularLocation>
</comment>
<dbReference type="CDD" id="cd12148">
    <property type="entry name" value="fungal_TF_MHR"/>
    <property type="match status" value="1"/>
</dbReference>
<dbReference type="GO" id="GO:0006351">
    <property type="term" value="P:DNA-templated transcription"/>
    <property type="evidence" value="ECO:0007669"/>
    <property type="project" value="InterPro"/>
</dbReference>
<evidence type="ECO:0000256" key="3">
    <source>
        <dbReference type="ARBA" id="ARBA00023242"/>
    </source>
</evidence>
<keyword evidence="2" id="KW-0479">Metal-binding</keyword>
<reference evidence="6" key="1">
    <citation type="submission" date="2020-04" db="EMBL/GenBank/DDBJ databases">
        <title>Draft genome resource of the tomato pathogen Pseudocercospora fuligena.</title>
        <authorList>
            <person name="Zaccaron A."/>
        </authorList>
    </citation>
    <scope>NUCLEOTIDE SEQUENCE</scope>
    <source>
        <strain evidence="6">PF001</strain>
    </source>
</reference>
<keyword evidence="3" id="KW-0539">Nucleus</keyword>
<dbReference type="AlphaFoldDB" id="A0A8H6RQH1"/>
<dbReference type="PROSITE" id="PS00463">
    <property type="entry name" value="ZN2_CY6_FUNGAL_1"/>
    <property type="match status" value="1"/>
</dbReference>